<dbReference type="InterPro" id="IPR007138">
    <property type="entry name" value="ABM_dom"/>
</dbReference>
<name>A0A3B0SIJ0_9ZZZZ</name>
<accession>A0A3B0SIJ0</accession>
<dbReference type="PROSITE" id="PS51725">
    <property type="entry name" value="ABM"/>
    <property type="match status" value="1"/>
</dbReference>
<sequence length="108" mass="12280">MTFAALPKPPYYAVIFTARRAEGDHGYAEMAARMEALARTMPGYLGFESARNEDGFGIAISYWESEDAIANWKQNAEHLEAQSTGRAKWYDDYKVSIAKVERAYEMKK</sequence>
<dbReference type="Pfam" id="PF03992">
    <property type="entry name" value="ABM"/>
    <property type="match status" value="1"/>
</dbReference>
<dbReference type="PANTHER" id="PTHR37811">
    <property type="entry name" value="BLL5343 PROTEIN"/>
    <property type="match status" value="1"/>
</dbReference>
<dbReference type="PANTHER" id="PTHR37811:SF2">
    <property type="entry name" value="ABM DOMAIN-CONTAINING PROTEIN"/>
    <property type="match status" value="1"/>
</dbReference>
<evidence type="ECO:0000259" key="1">
    <source>
        <dbReference type="PROSITE" id="PS51725"/>
    </source>
</evidence>
<dbReference type="Gene3D" id="3.30.70.100">
    <property type="match status" value="1"/>
</dbReference>
<dbReference type="EMBL" id="UOEH01000317">
    <property type="protein sequence ID" value="VAW00747.1"/>
    <property type="molecule type" value="Genomic_DNA"/>
</dbReference>
<protein>
    <submittedName>
        <fullName evidence="2">Uncharacterized protein YqjZ</fullName>
    </submittedName>
</protein>
<dbReference type="InterPro" id="IPR011008">
    <property type="entry name" value="Dimeric_a/b-barrel"/>
</dbReference>
<reference evidence="2" key="1">
    <citation type="submission" date="2018-06" db="EMBL/GenBank/DDBJ databases">
        <authorList>
            <person name="Zhirakovskaya E."/>
        </authorList>
    </citation>
    <scope>NUCLEOTIDE SEQUENCE</scope>
</reference>
<evidence type="ECO:0000313" key="2">
    <source>
        <dbReference type="EMBL" id="VAW00747.1"/>
    </source>
</evidence>
<dbReference type="InterPro" id="IPR052936">
    <property type="entry name" value="Jasmonate_Hydroxylase-like"/>
</dbReference>
<feature type="domain" description="ABM" evidence="1">
    <location>
        <begin position="11"/>
        <end position="97"/>
    </location>
</feature>
<dbReference type="SUPFAM" id="SSF54909">
    <property type="entry name" value="Dimeric alpha+beta barrel"/>
    <property type="match status" value="1"/>
</dbReference>
<dbReference type="AlphaFoldDB" id="A0A3B0SIJ0"/>
<organism evidence="2">
    <name type="scientific">hydrothermal vent metagenome</name>
    <dbReference type="NCBI Taxonomy" id="652676"/>
    <lineage>
        <taxon>unclassified sequences</taxon>
        <taxon>metagenomes</taxon>
        <taxon>ecological metagenomes</taxon>
    </lineage>
</organism>
<proteinExistence type="predicted"/>
<gene>
    <name evidence="2" type="ORF">MNBD_ALPHA05-4</name>
</gene>